<name>A0A0N4YRE1_NIPBR</name>
<dbReference type="WBParaSite" id="NBR_0001981301-mRNA-1">
    <property type="protein sequence ID" value="NBR_0001981301-mRNA-1"/>
    <property type="gene ID" value="NBR_0001981301"/>
</dbReference>
<feature type="transmembrane region" description="Helical" evidence="1">
    <location>
        <begin position="198"/>
        <end position="215"/>
    </location>
</feature>
<evidence type="ECO:0000313" key="4">
    <source>
        <dbReference type="EMBL" id="VDL83550.1"/>
    </source>
</evidence>
<evidence type="ECO:0000256" key="2">
    <source>
        <dbReference type="SAM" id="SignalP"/>
    </source>
</evidence>
<feature type="domain" description="Ig-like" evidence="3">
    <location>
        <begin position="5"/>
        <end position="99"/>
    </location>
</feature>
<dbReference type="InterPro" id="IPR007110">
    <property type="entry name" value="Ig-like_dom"/>
</dbReference>
<dbReference type="InterPro" id="IPR013783">
    <property type="entry name" value="Ig-like_fold"/>
</dbReference>
<dbReference type="EMBL" id="UYSL01024517">
    <property type="protein sequence ID" value="VDL83550.1"/>
    <property type="molecule type" value="Genomic_DNA"/>
</dbReference>
<keyword evidence="2" id="KW-0732">Signal</keyword>
<keyword evidence="5" id="KW-1185">Reference proteome</keyword>
<evidence type="ECO:0000313" key="5">
    <source>
        <dbReference type="Proteomes" id="UP000271162"/>
    </source>
</evidence>
<dbReference type="PROSITE" id="PS50835">
    <property type="entry name" value="IG_LIKE"/>
    <property type="match status" value="1"/>
</dbReference>
<protein>
    <submittedName>
        <fullName evidence="6">Ig-like domain-containing protein</fullName>
    </submittedName>
</protein>
<dbReference type="InterPro" id="IPR036179">
    <property type="entry name" value="Ig-like_dom_sf"/>
</dbReference>
<reference evidence="4 5" key="2">
    <citation type="submission" date="2018-11" db="EMBL/GenBank/DDBJ databases">
        <authorList>
            <consortium name="Pathogen Informatics"/>
        </authorList>
    </citation>
    <scope>NUCLEOTIDE SEQUENCE [LARGE SCALE GENOMIC DNA]</scope>
</reference>
<dbReference type="Proteomes" id="UP000271162">
    <property type="component" value="Unassembled WGS sequence"/>
</dbReference>
<feature type="chain" id="PRO_5043125959" evidence="2">
    <location>
        <begin position="21"/>
        <end position="216"/>
    </location>
</feature>
<keyword evidence="1" id="KW-1133">Transmembrane helix</keyword>
<accession>A0A0N4YRE1</accession>
<dbReference type="CDD" id="cd00096">
    <property type="entry name" value="Ig"/>
    <property type="match status" value="1"/>
</dbReference>
<organism evidence="6">
    <name type="scientific">Nippostrongylus brasiliensis</name>
    <name type="common">Rat hookworm</name>
    <dbReference type="NCBI Taxonomy" id="27835"/>
    <lineage>
        <taxon>Eukaryota</taxon>
        <taxon>Metazoa</taxon>
        <taxon>Ecdysozoa</taxon>
        <taxon>Nematoda</taxon>
        <taxon>Chromadorea</taxon>
        <taxon>Rhabditida</taxon>
        <taxon>Rhabditina</taxon>
        <taxon>Rhabditomorpha</taxon>
        <taxon>Strongyloidea</taxon>
        <taxon>Heligmosomidae</taxon>
        <taxon>Nippostrongylus</taxon>
    </lineage>
</organism>
<proteinExistence type="predicted"/>
<keyword evidence="1" id="KW-0812">Transmembrane</keyword>
<dbReference type="SUPFAM" id="SSF48726">
    <property type="entry name" value="Immunoglobulin"/>
    <property type="match status" value="1"/>
</dbReference>
<evidence type="ECO:0000256" key="1">
    <source>
        <dbReference type="SAM" id="Phobius"/>
    </source>
</evidence>
<evidence type="ECO:0000313" key="6">
    <source>
        <dbReference type="WBParaSite" id="NBR_0001981301-mRNA-1"/>
    </source>
</evidence>
<sequence length="216" mass="24378">MYLLPALLACLVLAIRKMSATNGTFPTMEFGCYNSSDHPLEINCADDDVTRMKGFSTMQKIWKKDQKEQFNAENIIFVENNISLRFATLQPKHSGVYTCCTRQSDNGKFHCIDRKLKVLNVNDNSSQPLDSSDNKSFGPNINSDGLIRSFNASVHTGWYECNSTVNFTIYESTVPNRNEERINSTIVEMLAKNPAPNVHILSVLLIVVPLLLMFFL</sequence>
<gene>
    <name evidence="4" type="ORF">NBR_LOCUS19814</name>
</gene>
<dbReference type="Gene3D" id="2.60.40.10">
    <property type="entry name" value="Immunoglobulins"/>
    <property type="match status" value="1"/>
</dbReference>
<keyword evidence="1" id="KW-0472">Membrane</keyword>
<dbReference type="AlphaFoldDB" id="A0A0N4YRE1"/>
<feature type="signal peptide" evidence="2">
    <location>
        <begin position="1"/>
        <end position="20"/>
    </location>
</feature>
<reference evidence="6" key="1">
    <citation type="submission" date="2017-02" db="UniProtKB">
        <authorList>
            <consortium name="WormBaseParasite"/>
        </authorList>
    </citation>
    <scope>IDENTIFICATION</scope>
</reference>
<evidence type="ECO:0000259" key="3">
    <source>
        <dbReference type="PROSITE" id="PS50835"/>
    </source>
</evidence>